<dbReference type="Pfam" id="PF06417">
    <property type="entry name" value="EMC4"/>
    <property type="match status" value="1"/>
</dbReference>
<dbReference type="InterPro" id="IPR009445">
    <property type="entry name" value="TMEM85/Emc4"/>
</dbReference>
<evidence type="ECO:0000256" key="3">
    <source>
        <dbReference type="ARBA" id="ARBA00020820"/>
    </source>
</evidence>
<comment type="similarity">
    <text evidence="2">Belongs to the EMC4 family.</text>
</comment>
<keyword evidence="4 8" id="KW-0812">Transmembrane</keyword>
<dbReference type="OMA" id="IPMNFFM"/>
<dbReference type="STRING" id="1344416.A0A139ANS0"/>
<feature type="transmembrane region" description="Helical" evidence="8">
    <location>
        <begin position="20"/>
        <end position="41"/>
    </location>
</feature>
<feature type="non-terminal residue" evidence="9">
    <location>
        <position position="1"/>
    </location>
</feature>
<evidence type="ECO:0000256" key="4">
    <source>
        <dbReference type="ARBA" id="ARBA00022692"/>
    </source>
</evidence>
<keyword evidence="7 8" id="KW-0472">Membrane</keyword>
<evidence type="ECO:0000256" key="2">
    <source>
        <dbReference type="ARBA" id="ARBA00007715"/>
    </source>
</evidence>
<name>A0A139ANS0_GONPJ</name>
<evidence type="ECO:0000256" key="8">
    <source>
        <dbReference type="SAM" id="Phobius"/>
    </source>
</evidence>
<protein>
    <recommendedName>
        <fullName evidence="3">ER membrane protein complex subunit 4</fullName>
    </recommendedName>
</protein>
<evidence type="ECO:0000256" key="5">
    <source>
        <dbReference type="ARBA" id="ARBA00022824"/>
    </source>
</evidence>
<keyword evidence="6 8" id="KW-1133">Transmembrane helix</keyword>
<organism evidence="9 10">
    <name type="scientific">Gonapodya prolifera (strain JEL478)</name>
    <name type="common">Monoblepharis prolifera</name>
    <dbReference type="NCBI Taxonomy" id="1344416"/>
    <lineage>
        <taxon>Eukaryota</taxon>
        <taxon>Fungi</taxon>
        <taxon>Fungi incertae sedis</taxon>
        <taxon>Chytridiomycota</taxon>
        <taxon>Chytridiomycota incertae sedis</taxon>
        <taxon>Monoblepharidomycetes</taxon>
        <taxon>Monoblepharidales</taxon>
        <taxon>Gonapodyaceae</taxon>
        <taxon>Gonapodya</taxon>
    </lineage>
</organism>
<keyword evidence="5" id="KW-0256">Endoplasmic reticulum</keyword>
<comment type="subcellular location">
    <subcellularLocation>
        <location evidence="1">Endoplasmic reticulum membrane</location>
        <topology evidence="1">Multi-pass membrane protein</topology>
    </subcellularLocation>
</comment>
<keyword evidence="10" id="KW-1185">Reference proteome</keyword>
<evidence type="ECO:0000313" key="10">
    <source>
        <dbReference type="Proteomes" id="UP000070544"/>
    </source>
</evidence>
<dbReference type="Proteomes" id="UP000070544">
    <property type="component" value="Unassembled WGS sequence"/>
</dbReference>
<dbReference type="PANTHER" id="PTHR19315">
    <property type="entry name" value="ER MEMBRANE PROTEIN COMPLEX SUBUNIT 4"/>
    <property type="match status" value="1"/>
</dbReference>
<evidence type="ECO:0000256" key="1">
    <source>
        <dbReference type="ARBA" id="ARBA00004477"/>
    </source>
</evidence>
<gene>
    <name evidence="9" type="ORF">M427DRAFT_96011</name>
</gene>
<dbReference type="AlphaFoldDB" id="A0A139ANS0"/>
<sequence length="155" mass="16980">IKKAWEAALGPAKTVPMNAFMLWMSGSGVQIFSIMMLYMLFSGGVQGITKVTQTFERFAIVEAGSSRADPLLLPKIIYVALQLAVIALGVWKLSSMGLLPTAQSDWLAFLQPKQVGNCLVKSLSHCLLNHSFNPTTYVQFAVLGIFRSMTTITSY</sequence>
<dbReference type="EMBL" id="KQ965742">
    <property type="protein sequence ID" value="KXS18386.1"/>
    <property type="molecule type" value="Genomic_DNA"/>
</dbReference>
<evidence type="ECO:0000256" key="7">
    <source>
        <dbReference type="ARBA" id="ARBA00023136"/>
    </source>
</evidence>
<evidence type="ECO:0000313" key="9">
    <source>
        <dbReference type="EMBL" id="KXS18386.1"/>
    </source>
</evidence>
<evidence type="ECO:0000256" key="6">
    <source>
        <dbReference type="ARBA" id="ARBA00022989"/>
    </source>
</evidence>
<proteinExistence type="inferred from homology"/>
<dbReference type="GO" id="GO:0005789">
    <property type="term" value="C:endoplasmic reticulum membrane"/>
    <property type="evidence" value="ECO:0007669"/>
    <property type="project" value="UniProtKB-SubCell"/>
</dbReference>
<reference evidence="9 10" key="1">
    <citation type="journal article" date="2015" name="Genome Biol. Evol.">
        <title>Phylogenomic analyses indicate that early fungi evolved digesting cell walls of algal ancestors of land plants.</title>
        <authorList>
            <person name="Chang Y."/>
            <person name="Wang S."/>
            <person name="Sekimoto S."/>
            <person name="Aerts A.L."/>
            <person name="Choi C."/>
            <person name="Clum A."/>
            <person name="LaButti K.M."/>
            <person name="Lindquist E.A."/>
            <person name="Yee Ngan C."/>
            <person name="Ohm R.A."/>
            <person name="Salamov A.A."/>
            <person name="Grigoriev I.V."/>
            <person name="Spatafora J.W."/>
            <person name="Berbee M.L."/>
        </authorList>
    </citation>
    <scope>NUCLEOTIDE SEQUENCE [LARGE SCALE GENOMIC DNA]</scope>
    <source>
        <strain evidence="9 10">JEL478</strain>
    </source>
</reference>
<accession>A0A139ANS0</accession>
<dbReference type="OrthoDB" id="369569at2759"/>